<dbReference type="GO" id="GO:0004499">
    <property type="term" value="F:N,N-dimethylaniline monooxygenase activity"/>
    <property type="evidence" value="ECO:0007669"/>
    <property type="project" value="InterPro"/>
</dbReference>
<dbReference type="GeneID" id="37178994"/>
<evidence type="ECO:0000256" key="2">
    <source>
        <dbReference type="ARBA" id="ARBA00010139"/>
    </source>
</evidence>
<keyword evidence="6" id="KW-0503">Monooxygenase</keyword>
<reference evidence="6 7" key="1">
    <citation type="submission" date="2018-02" db="EMBL/GenBank/DDBJ databases">
        <title>The genomes of Aspergillus section Nigri reveals drivers in fungal speciation.</title>
        <authorList>
            <consortium name="DOE Joint Genome Institute"/>
            <person name="Vesth T.C."/>
            <person name="Nybo J."/>
            <person name="Theobald S."/>
            <person name="Brandl J."/>
            <person name="Frisvad J.C."/>
            <person name="Nielsen K.F."/>
            <person name="Lyhne E.K."/>
            <person name="Kogle M.E."/>
            <person name="Kuo A."/>
            <person name="Riley R."/>
            <person name="Clum A."/>
            <person name="Nolan M."/>
            <person name="Lipzen A."/>
            <person name="Salamov A."/>
            <person name="Henrissat B."/>
            <person name="Wiebenga A."/>
            <person name="De vries R.P."/>
            <person name="Grigoriev I.V."/>
            <person name="Mortensen U.H."/>
            <person name="Andersen M.R."/>
            <person name="Baker S.E."/>
        </authorList>
    </citation>
    <scope>NUCLEOTIDE SEQUENCE [LARGE SCALE GENOMIC DNA]</scope>
    <source>
        <strain evidence="6 7">CBS 114.51</strain>
    </source>
</reference>
<evidence type="ECO:0000313" key="7">
    <source>
        <dbReference type="Proteomes" id="UP000249497"/>
    </source>
</evidence>
<evidence type="ECO:0000256" key="3">
    <source>
        <dbReference type="ARBA" id="ARBA00022630"/>
    </source>
</evidence>
<dbReference type="EMBL" id="KZ824831">
    <property type="protein sequence ID" value="RAH78115.1"/>
    <property type="molecule type" value="Genomic_DNA"/>
</dbReference>
<comment type="cofactor">
    <cofactor evidence="1">
        <name>FAD</name>
        <dbReference type="ChEBI" id="CHEBI:57692"/>
    </cofactor>
</comment>
<keyword evidence="4" id="KW-0274">FAD</keyword>
<dbReference type="GO" id="GO:0050661">
    <property type="term" value="F:NADP binding"/>
    <property type="evidence" value="ECO:0007669"/>
    <property type="project" value="InterPro"/>
</dbReference>
<dbReference type="GO" id="GO:0050660">
    <property type="term" value="F:flavin adenine dinucleotide binding"/>
    <property type="evidence" value="ECO:0007669"/>
    <property type="project" value="InterPro"/>
</dbReference>
<dbReference type="InterPro" id="IPR020946">
    <property type="entry name" value="Flavin_mOase-like"/>
</dbReference>
<dbReference type="PANTHER" id="PTHR42877:SF7">
    <property type="entry name" value="FLAVIN-BINDING MONOOXYGENASE-RELATED"/>
    <property type="match status" value="1"/>
</dbReference>
<protein>
    <submittedName>
        <fullName evidence="6">Monooxygenase</fullName>
    </submittedName>
</protein>
<dbReference type="RefSeq" id="XP_025524009.1">
    <property type="nucleotide sequence ID" value="XM_025675302.1"/>
</dbReference>
<sequence>MDTVEFDPTAFMPRRLRVVVIGAGISGIQIAHDLTSRMRNIDLEIYDKKAPAALGSRIGTQGTVHLACEHFDPSQRCACDVPAHGYQYSWAPNPRWSTLYASAPEIRAYLDSVIADHGVAKYIRHQQRCVSATWDERNSVWIATFKHESTQEETVVEADVLVYAVGRLNNYKVPDFDGRAGFRGTICHTASWPEGLVVSGKRVAVLGNGSSGMQCVGALQYEAAELFNFCQSPTWAGPGLFDDNKKFTEEEKLEFANNPDVYHKYRIQLERRIASGFRVLWKNTPAHHEMRERVESYYDHRLEDPNLRKMLRPDFAPACRRWTIGDSYIEAMQQQHVHLVQDHVASLTETGVRTCSGEEYDCDVVVCATGFEPYASRFPVIGRGGISLNNCWGPQSDCESYMASMVAGFPNFFVFHPPLCPVNGSVIPGIERTSDYIIRILTRLQTDCLRSVSVKPKAQHDFVRWAQSCMPDMPWSDSCSSWWRVVVPWPGTNHHYYAATEIVRWEDFDLCFEDPAQKYASFGNGVTEDGFAPGFIPWVLKPEGSE</sequence>
<dbReference type="InterPro" id="IPR036188">
    <property type="entry name" value="FAD/NAD-bd_sf"/>
</dbReference>
<dbReference type="PANTHER" id="PTHR42877">
    <property type="entry name" value="L-ORNITHINE N(5)-MONOOXYGENASE-RELATED"/>
    <property type="match status" value="1"/>
</dbReference>
<dbReference type="InterPro" id="IPR051209">
    <property type="entry name" value="FAD-bind_Monooxygenase_sf"/>
</dbReference>
<comment type="similarity">
    <text evidence="2">Belongs to the FAD-binding monooxygenase family.</text>
</comment>
<evidence type="ECO:0000256" key="4">
    <source>
        <dbReference type="ARBA" id="ARBA00022827"/>
    </source>
</evidence>
<dbReference type="Pfam" id="PF00743">
    <property type="entry name" value="FMO-like"/>
    <property type="match status" value="1"/>
</dbReference>
<organism evidence="6 7">
    <name type="scientific">Aspergillus japonicus CBS 114.51</name>
    <dbReference type="NCBI Taxonomy" id="1448312"/>
    <lineage>
        <taxon>Eukaryota</taxon>
        <taxon>Fungi</taxon>
        <taxon>Dikarya</taxon>
        <taxon>Ascomycota</taxon>
        <taxon>Pezizomycotina</taxon>
        <taxon>Eurotiomycetes</taxon>
        <taxon>Eurotiomycetidae</taxon>
        <taxon>Eurotiales</taxon>
        <taxon>Aspergillaceae</taxon>
        <taxon>Aspergillus</taxon>
        <taxon>Aspergillus subgen. Circumdati</taxon>
    </lineage>
</organism>
<keyword evidence="5" id="KW-0560">Oxidoreductase</keyword>
<dbReference type="Proteomes" id="UP000249497">
    <property type="component" value="Unassembled WGS sequence"/>
</dbReference>
<accession>A0A8T8WQJ8</accession>
<dbReference type="AlphaFoldDB" id="A0A8T8WQJ8"/>
<evidence type="ECO:0000256" key="5">
    <source>
        <dbReference type="ARBA" id="ARBA00023002"/>
    </source>
</evidence>
<proteinExistence type="inferred from homology"/>
<evidence type="ECO:0000256" key="1">
    <source>
        <dbReference type="ARBA" id="ARBA00001974"/>
    </source>
</evidence>
<evidence type="ECO:0000313" key="6">
    <source>
        <dbReference type="EMBL" id="RAH78115.1"/>
    </source>
</evidence>
<gene>
    <name evidence="6" type="ORF">BO86DRAFT_421845</name>
</gene>
<keyword evidence="3" id="KW-0285">Flavoprotein</keyword>
<name>A0A8T8WQJ8_ASPJA</name>
<dbReference type="SUPFAM" id="SSF51905">
    <property type="entry name" value="FAD/NAD(P)-binding domain"/>
    <property type="match status" value="2"/>
</dbReference>
<dbReference type="Gene3D" id="3.50.50.60">
    <property type="entry name" value="FAD/NAD(P)-binding domain"/>
    <property type="match status" value="2"/>
</dbReference>
<dbReference type="OrthoDB" id="74360at2759"/>
<keyword evidence="7" id="KW-1185">Reference proteome</keyword>